<evidence type="ECO:0000313" key="1">
    <source>
        <dbReference type="EMBL" id="KMO75449.1"/>
    </source>
</evidence>
<accession>A0A0J6VZA1</accession>
<dbReference type="PATRIC" id="fig|37916.4.peg.3604"/>
<gene>
    <name evidence="1" type="ORF">MCHLDSM_03669</name>
</gene>
<dbReference type="Proteomes" id="UP000036513">
    <property type="component" value="Unassembled WGS sequence"/>
</dbReference>
<reference evidence="1 2" key="1">
    <citation type="journal article" date="2015" name="Genome Biol. Evol.">
        <title>Characterization of Three Mycobacterium spp. with Potential Use in Bioremediation by Genome Sequencing and Comparative Genomics.</title>
        <authorList>
            <person name="Das S."/>
            <person name="Pettersson B.M."/>
            <person name="Behra P.R."/>
            <person name="Ramesh M."/>
            <person name="Dasgupta S."/>
            <person name="Bhattacharya A."/>
            <person name="Kirsebom L.A."/>
        </authorList>
    </citation>
    <scope>NUCLEOTIDE SEQUENCE [LARGE SCALE GENOMIC DNA]</scope>
    <source>
        <strain evidence="1 2">DSM 43826</strain>
    </source>
</reference>
<dbReference type="EMBL" id="JYNL01000030">
    <property type="protein sequence ID" value="KMO75449.1"/>
    <property type="molecule type" value="Genomic_DNA"/>
</dbReference>
<evidence type="ECO:0000313" key="2">
    <source>
        <dbReference type="Proteomes" id="UP000036513"/>
    </source>
</evidence>
<organism evidence="1 2">
    <name type="scientific">Mycolicibacterium chlorophenolicum</name>
    <dbReference type="NCBI Taxonomy" id="37916"/>
    <lineage>
        <taxon>Bacteria</taxon>
        <taxon>Bacillati</taxon>
        <taxon>Actinomycetota</taxon>
        <taxon>Actinomycetes</taxon>
        <taxon>Mycobacteriales</taxon>
        <taxon>Mycobacteriaceae</taxon>
        <taxon>Mycolicibacterium</taxon>
    </lineage>
</organism>
<dbReference type="AlphaFoldDB" id="A0A0J6VZA1"/>
<protein>
    <submittedName>
        <fullName evidence="1">Uncharacterized protein</fullName>
    </submittedName>
</protein>
<keyword evidence="2" id="KW-1185">Reference proteome</keyword>
<proteinExistence type="predicted"/>
<comment type="caution">
    <text evidence="1">The sequence shown here is derived from an EMBL/GenBank/DDBJ whole genome shotgun (WGS) entry which is preliminary data.</text>
</comment>
<name>A0A0J6VZA1_9MYCO</name>
<sequence length="33" mass="3189">MIPFICISCGSVDIDSADCGQCATANGPEGAAA</sequence>